<dbReference type="AlphaFoldDB" id="A0A381R1Z7"/>
<dbReference type="PIRSF" id="PIRSF006181">
    <property type="entry name" value="EbsC_YbaK"/>
    <property type="match status" value="1"/>
</dbReference>
<dbReference type="InterPro" id="IPR036754">
    <property type="entry name" value="YbaK/aa-tRNA-synt-asso_dom_sf"/>
</dbReference>
<dbReference type="Pfam" id="PF04073">
    <property type="entry name" value="tRNA_edit"/>
    <property type="match status" value="1"/>
</dbReference>
<dbReference type="PANTHER" id="PTHR30411">
    <property type="entry name" value="CYTOPLASMIC PROTEIN"/>
    <property type="match status" value="1"/>
</dbReference>
<dbReference type="InterPro" id="IPR007214">
    <property type="entry name" value="YbaK/aa-tRNA-synth-assoc-dom"/>
</dbReference>
<organism evidence="5">
    <name type="scientific">marine metagenome</name>
    <dbReference type="NCBI Taxonomy" id="408172"/>
    <lineage>
        <taxon>unclassified sequences</taxon>
        <taxon>metagenomes</taxon>
        <taxon>ecological metagenomes</taxon>
    </lineage>
</organism>
<keyword evidence="3" id="KW-0456">Lyase</keyword>
<evidence type="ECO:0000256" key="1">
    <source>
        <dbReference type="ARBA" id="ARBA00009798"/>
    </source>
</evidence>
<dbReference type="GO" id="GO:0016829">
    <property type="term" value="F:lyase activity"/>
    <property type="evidence" value="ECO:0007669"/>
    <property type="project" value="UniProtKB-KW"/>
</dbReference>
<gene>
    <name evidence="5" type="ORF">METZ01_LOCUS37722</name>
</gene>
<dbReference type="InterPro" id="IPR004369">
    <property type="entry name" value="Prolyl-tRNA_editing_YbaK/EbsC"/>
</dbReference>
<dbReference type="Gene3D" id="3.90.960.10">
    <property type="entry name" value="YbaK/aminoacyl-tRNA synthetase-associated domain"/>
    <property type="match status" value="1"/>
</dbReference>
<dbReference type="GO" id="GO:0006412">
    <property type="term" value="P:translation"/>
    <property type="evidence" value="ECO:0007669"/>
    <property type="project" value="UniProtKB-KW"/>
</dbReference>
<comment type="similarity">
    <text evidence="1">Belongs to the prolyl-tRNA editing family. YbaK/EbsC subfamily.</text>
</comment>
<feature type="domain" description="YbaK/aminoacyl-tRNA synthetase-associated" evidence="4">
    <location>
        <begin position="32"/>
        <end position="145"/>
    </location>
</feature>
<evidence type="ECO:0000256" key="3">
    <source>
        <dbReference type="ARBA" id="ARBA00023239"/>
    </source>
</evidence>
<dbReference type="EMBL" id="UINC01001611">
    <property type="protein sequence ID" value="SUZ84868.1"/>
    <property type="molecule type" value="Genomic_DNA"/>
</dbReference>
<sequence length="158" mass="16633">MTPAIEAATTARIKIGIHPYPHDPNNHQYGLEASEALHVPANSVFKTLVIDIGSATKPKFALAVLPVPDSLKLKAAAAALGHKKAAMADPHSAERVTGYVRGGISPIGTRTRLPTVIDISACDQARVYCSGGKRGLDISIGWEDFVLLTNATVASIAR</sequence>
<dbReference type="SUPFAM" id="SSF55826">
    <property type="entry name" value="YbaK/ProRS associated domain"/>
    <property type="match status" value="1"/>
</dbReference>
<proteinExistence type="inferred from homology"/>
<reference evidence="5" key="1">
    <citation type="submission" date="2018-05" db="EMBL/GenBank/DDBJ databases">
        <authorList>
            <person name="Lanie J.A."/>
            <person name="Ng W.-L."/>
            <person name="Kazmierczak K.M."/>
            <person name="Andrzejewski T.M."/>
            <person name="Davidsen T.M."/>
            <person name="Wayne K.J."/>
            <person name="Tettelin H."/>
            <person name="Glass J.I."/>
            <person name="Rusch D."/>
            <person name="Podicherti R."/>
            <person name="Tsui H.-C.T."/>
            <person name="Winkler M.E."/>
        </authorList>
    </citation>
    <scope>NUCLEOTIDE SEQUENCE</scope>
</reference>
<accession>A0A381R1Z7</accession>
<dbReference type="PANTHER" id="PTHR30411:SF0">
    <property type="entry name" value="CYS-TRNA(PRO)_CYS-TRNA(CYS) DEACYLASE YBAK"/>
    <property type="match status" value="1"/>
</dbReference>
<keyword evidence="2" id="KW-0648">Protein biosynthesis</keyword>
<dbReference type="GO" id="GO:0002161">
    <property type="term" value="F:aminoacyl-tRNA deacylase activity"/>
    <property type="evidence" value="ECO:0007669"/>
    <property type="project" value="InterPro"/>
</dbReference>
<evidence type="ECO:0000259" key="4">
    <source>
        <dbReference type="Pfam" id="PF04073"/>
    </source>
</evidence>
<evidence type="ECO:0000256" key="2">
    <source>
        <dbReference type="ARBA" id="ARBA00022917"/>
    </source>
</evidence>
<protein>
    <recommendedName>
        <fullName evidence="4">YbaK/aminoacyl-tRNA synthetase-associated domain-containing protein</fullName>
    </recommendedName>
</protein>
<name>A0A381R1Z7_9ZZZZ</name>
<evidence type="ECO:0000313" key="5">
    <source>
        <dbReference type="EMBL" id="SUZ84868.1"/>
    </source>
</evidence>